<feature type="transmembrane region" description="Helical" evidence="7">
    <location>
        <begin position="320"/>
        <end position="340"/>
    </location>
</feature>
<feature type="transmembrane region" description="Helical" evidence="7">
    <location>
        <begin position="178"/>
        <end position="200"/>
    </location>
</feature>
<keyword evidence="10" id="KW-1185">Reference proteome</keyword>
<comment type="subcellular location">
    <subcellularLocation>
        <location evidence="1">Cell membrane</location>
        <topology evidence="1">Multi-pass membrane protein</topology>
    </subcellularLocation>
</comment>
<sequence length="455" mass="48163">MRALLPEGWRTSHPTGQDWKPDVTAALRATRPPTANPWQTTFRSLQTRNYRLFAGGQLCSNTGSWVQRIAQDWLVLTLAGSATAVGITTALQALPTLLFGLVGGLVADRYPKRQVLLCTQTLMALLATVLATLVLTGNVQVWHVYAVAFALGSVIAIDNPTRQAFVNEMVGPDQLRNAIGLNSSVFQLGALIGPAISGVLINIVGIGWAFSINAISYLGPITMLLLIRDTELHHIPRVAAHRGQLRDGLRYVTQRPHVLWPIVLAGIFGLFTINLPVTLAAYTKTVFHSSAGGYGMLSSVLAVGSLAGALFAARRANTRLRTTALVAAALAGAYLVASAAPSEMVYAVLLVLVGALTLLLLTGANATVQLAAEDSIRGRVMGLYLLVFTGSGAIGGPLIGYLDEHAGPQTGMLLAGVVPALATACIAIHLANLGHLRLAVRSNRSRRPLLAVVHR</sequence>
<evidence type="ECO:0000259" key="8">
    <source>
        <dbReference type="PROSITE" id="PS50850"/>
    </source>
</evidence>
<evidence type="ECO:0000256" key="3">
    <source>
        <dbReference type="ARBA" id="ARBA00022475"/>
    </source>
</evidence>
<keyword evidence="4 7" id="KW-0812">Transmembrane</keyword>
<keyword evidence="2" id="KW-0813">Transport</keyword>
<feature type="domain" description="Major facilitator superfamily (MFS) profile" evidence="8">
    <location>
        <begin position="49"/>
        <end position="434"/>
    </location>
</feature>
<feature type="transmembrane region" description="Helical" evidence="7">
    <location>
        <begin position="206"/>
        <end position="227"/>
    </location>
</feature>
<comment type="caution">
    <text evidence="9">The sequence shown here is derived from an EMBL/GenBank/DDBJ whole genome shotgun (WGS) entry which is preliminary data.</text>
</comment>
<evidence type="ECO:0000256" key="5">
    <source>
        <dbReference type="ARBA" id="ARBA00022989"/>
    </source>
</evidence>
<dbReference type="InterPro" id="IPR036259">
    <property type="entry name" value="MFS_trans_sf"/>
</dbReference>
<dbReference type="OrthoDB" id="9775268at2"/>
<dbReference type="AlphaFoldDB" id="A0A563DYT6"/>
<gene>
    <name evidence="9" type="ORF">FGL98_13665</name>
</gene>
<dbReference type="Pfam" id="PF05977">
    <property type="entry name" value="MFS_3"/>
    <property type="match status" value="1"/>
</dbReference>
<accession>A0A563DYT6</accession>
<keyword evidence="3" id="KW-1003">Cell membrane</keyword>
<proteinExistence type="predicted"/>
<dbReference type="InterPro" id="IPR010290">
    <property type="entry name" value="TM_effector"/>
</dbReference>
<evidence type="ECO:0000313" key="9">
    <source>
        <dbReference type="EMBL" id="TWP35420.1"/>
    </source>
</evidence>
<evidence type="ECO:0000256" key="7">
    <source>
        <dbReference type="SAM" id="Phobius"/>
    </source>
</evidence>
<feature type="transmembrane region" description="Helical" evidence="7">
    <location>
        <begin position="294"/>
        <end position="313"/>
    </location>
</feature>
<dbReference type="PROSITE" id="PS50850">
    <property type="entry name" value="MFS"/>
    <property type="match status" value="1"/>
</dbReference>
<feature type="transmembrane region" description="Helical" evidence="7">
    <location>
        <begin position="380"/>
        <end position="401"/>
    </location>
</feature>
<name>A0A563DYT6_9MICO</name>
<feature type="transmembrane region" description="Helical" evidence="7">
    <location>
        <begin position="73"/>
        <end position="103"/>
    </location>
</feature>
<organism evidence="9 10">
    <name type="scientific">Leekyejoonella antrihumi</name>
    <dbReference type="NCBI Taxonomy" id="1660198"/>
    <lineage>
        <taxon>Bacteria</taxon>
        <taxon>Bacillati</taxon>
        <taxon>Actinomycetota</taxon>
        <taxon>Actinomycetes</taxon>
        <taxon>Micrococcales</taxon>
        <taxon>Dermacoccaceae</taxon>
        <taxon>Leekyejoonella</taxon>
    </lineage>
</organism>
<dbReference type="GO" id="GO:0005886">
    <property type="term" value="C:plasma membrane"/>
    <property type="evidence" value="ECO:0007669"/>
    <property type="project" value="UniProtKB-SubCell"/>
</dbReference>
<dbReference type="PANTHER" id="PTHR23513">
    <property type="entry name" value="INTEGRAL MEMBRANE EFFLUX PROTEIN-RELATED"/>
    <property type="match status" value="1"/>
</dbReference>
<dbReference type="CDD" id="cd06173">
    <property type="entry name" value="MFS_MefA_like"/>
    <property type="match status" value="1"/>
</dbReference>
<reference evidence="9 10" key="1">
    <citation type="submission" date="2019-05" db="EMBL/GenBank/DDBJ databases">
        <authorList>
            <person name="Lee S.D."/>
        </authorList>
    </citation>
    <scope>NUCLEOTIDE SEQUENCE [LARGE SCALE GENOMIC DNA]</scope>
    <source>
        <strain evidence="9 10">C5-26</strain>
    </source>
</reference>
<dbReference type="SUPFAM" id="SSF103473">
    <property type="entry name" value="MFS general substrate transporter"/>
    <property type="match status" value="1"/>
</dbReference>
<feature type="transmembrane region" description="Helical" evidence="7">
    <location>
        <begin position="141"/>
        <end position="157"/>
    </location>
</feature>
<protein>
    <submittedName>
        <fullName evidence="9">MFS transporter</fullName>
    </submittedName>
</protein>
<feature type="transmembrane region" description="Helical" evidence="7">
    <location>
        <begin position="115"/>
        <end position="135"/>
    </location>
</feature>
<dbReference type="PANTHER" id="PTHR23513:SF11">
    <property type="entry name" value="STAPHYLOFERRIN A TRANSPORTER"/>
    <property type="match status" value="1"/>
</dbReference>
<evidence type="ECO:0000313" key="10">
    <source>
        <dbReference type="Proteomes" id="UP000320244"/>
    </source>
</evidence>
<keyword evidence="5 7" id="KW-1133">Transmembrane helix</keyword>
<evidence type="ECO:0000256" key="1">
    <source>
        <dbReference type="ARBA" id="ARBA00004651"/>
    </source>
</evidence>
<dbReference type="GO" id="GO:0022857">
    <property type="term" value="F:transmembrane transporter activity"/>
    <property type="evidence" value="ECO:0007669"/>
    <property type="project" value="InterPro"/>
</dbReference>
<evidence type="ECO:0000256" key="4">
    <source>
        <dbReference type="ARBA" id="ARBA00022692"/>
    </source>
</evidence>
<dbReference type="Gene3D" id="1.20.1250.20">
    <property type="entry name" value="MFS general substrate transporter like domains"/>
    <property type="match status" value="1"/>
</dbReference>
<dbReference type="Proteomes" id="UP000320244">
    <property type="component" value="Unassembled WGS sequence"/>
</dbReference>
<feature type="transmembrane region" description="Helical" evidence="7">
    <location>
        <begin position="413"/>
        <end position="436"/>
    </location>
</feature>
<feature type="transmembrane region" description="Helical" evidence="7">
    <location>
        <begin position="346"/>
        <end position="368"/>
    </location>
</feature>
<evidence type="ECO:0000256" key="6">
    <source>
        <dbReference type="ARBA" id="ARBA00023136"/>
    </source>
</evidence>
<evidence type="ECO:0000256" key="2">
    <source>
        <dbReference type="ARBA" id="ARBA00022448"/>
    </source>
</evidence>
<feature type="transmembrane region" description="Helical" evidence="7">
    <location>
        <begin position="258"/>
        <end position="282"/>
    </location>
</feature>
<dbReference type="EMBL" id="VCQV01000019">
    <property type="protein sequence ID" value="TWP35420.1"/>
    <property type="molecule type" value="Genomic_DNA"/>
</dbReference>
<keyword evidence="6 7" id="KW-0472">Membrane</keyword>
<reference evidence="9 10" key="2">
    <citation type="submission" date="2019-08" db="EMBL/GenBank/DDBJ databases">
        <title>Jejuicoccus antrihumi gen. nov., sp. nov., a new member of the family Dermacoccaceae isolated from a cave.</title>
        <authorList>
            <person name="Schumann P."/>
            <person name="Kim I.S."/>
        </authorList>
    </citation>
    <scope>NUCLEOTIDE SEQUENCE [LARGE SCALE GENOMIC DNA]</scope>
    <source>
        <strain evidence="9 10">C5-26</strain>
    </source>
</reference>
<dbReference type="InterPro" id="IPR020846">
    <property type="entry name" value="MFS_dom"/>
</dbReference>